<name>A0AAU7L5N0_9BURK</name>
<evidence type="ECO:0008006" key="2">
    <source>
        <dbReference type="Google" id="ProtNLM"/>
    </source>
</evidence>
<protein>
    <recommendedName>
        <fullName evidence="2">Transposase</fullName>
    </recommendedName>
</protein>
<evidence type="ECO:0000313" key="1">
    <source>
        <dbReference type="EMBL" id="XBO97202.1"/>
    </source>
</evidence>
<gene>
    <name evidence="1" type="ORF">ABFG95_20290</name>
</gene>
<dbReference type="KEGG" id="achh:ABFG95_20290"/>
<proteinExistence type="predicted"/>
<dbReference type="EMBL" id="CP157584">
    <property type="protein sequence ID" value="XBO97202.1"/>
    <property type="molecule type" value="Genomic_DNA"/>
</dbReference>
<reference evidence="1" key="1">
    <citation type="submission" date="2024-05" db="EMBL/GenBank/DDBJ databases">
        <title>Transcriptome analysis of the degradation process of organic nitrogen by two heterotrophic nitrifying and aerobic denitrifying bacteria, Achromobacter sp. HNDS-1 and Enterobacter sp. HNDS-6.</title>
        <authorList>
            <person name="Huang Y."/>
        </authorList>
    </citation>
    <scope>NUCLEOTIDE SEQUENCE</scope>
    <source>
        <strain evidence="1">HNDS-1</strain>
    </source>
</reference>
<dbReference type="RefSeq" id="WP_302478776.1">
    <property type="nucleotide sequence ID" value="NZ_CP157584.1"/>
</dbReference>
<organism evidence="1">
    <name type="scientific">Achromobacter sp. HNDS-1</name>
    <dbReference type="NCBI Taxonomy" id="3151598"/>
    <lineage>
        <taxon>Bacteria</taxon>
        <taxon>Pseudomonadati</taxon>
        <taxon>Pseudomonadota</taxon>
        <taxon>Betaproteobacteria</taxon>
        <taxon>Burkholderiales</taxon>
        <taxon>Alcaligenaceae</taxon>
        <taxon>Achromobacter</taxon>
    </lineage>
</organism>
<sequence>MIYVKPFKLLPRNVRAKKKQGHAGLAFHNAMPLAKAAAGH</sequence>
<dbReference type="AlphaFoldDB" id="A0AAU7L5N0"/>
<accession>A0AAU7L5N0</accession>